<dbReference type="HOGENOM" id="CLU_037628_6_3_4"/>
<dbReference type="CDD" id="cd06273">
    <property type="entry name" value="PBP1_LacI-like"/>
    <property type="match status" value="1"/>
</dbReference>
<keyword evidence="1" id="KW-0805">Transcription regulation</keyword>
<dbReference type="KEGG" id="bgp:BGL_2c01600"/>
<dbReference type="InterPro" id="IPR028082">
    <property type="entry name" value="Peripla_BP_I"/>
</dbReference>
<dbReference type="GO" id="GO:0000976">
    <property type="term" value="F:transcription cis-regulatory region binding"/>
    <property type="evidence" value="ECO:0007669"/>
    <property type="project" value="TreeGrafter"/>
</dbReference>
<dbReference type="Gene3D" id="1.10.260.40">
    <property type="entry name" value="lambda repressor-like DNA-binding domains"/>
    <property type="match status" value="1"/>
</dbReference>
<keyword evidence="6" id="KW-1185">Reference proteome</keyword>
<dbReference type="SUPFAM" id="SSF47413">
    <property type="entry name" value="lambda repressor-like DNA-binding domains"/>
    <property type="match status" value="1"/>
</dbReference>
<evidence type="ECO:0000313" key="6">
    <source>
        <dbReference type="Proteomes" id="UP000031838"/>
    </source>
</evidence>
<evidence type="ECO:0000256" key="3">
    <source>
        <dbReference type="ARBA" id="ARBA00023163"/>
    </source>
</evidence>
<dbReference type="Pfam" id="PF00356">
    <property type="entry name" value="LacI"/>
    <property type="match status" value="1"/>
</dbReference>
<accession>A0A0B6S7N3</accession>
<dbReference type="InterPro" id="IPR000843">
    <property type="entry name" value="HTH_LacI"/>
</dbReference>
<dbReference type="PANTHER" id="PTHR30146">
    <property type="entry name" value="LACI-RELATED TRANSCRIPTIONAL REPRESSOR"/>
    <property type="match status" value="1"/>
</dbReference>
<dbReference type="Proteomes" id="UP000031838">
    <property type="component" value="Chromosome 2"/>
</dbReference>
<keyword evidence="3" id="KW-0804">Transcription</keyword>
<evidence type="ECO:0000256" key="1">
    <source>
        <dbReference type="ARBA" id="ARBA00023015"/>
    </source>
</evidence>
<dbReference type="GO" id="GO:0003700">
    <property type="term" value="F:DNA-binding transcription factor activity"/>
    <property type="evidence" value="ECO:0007669"/>
    <property type="project" value="TreeGrafter"/>
</dbReference>
<dbReference type="Pfam" id="PF13377">
    <property type="entry name" value="Peripla_BP_3"/>
    <property type="match status" value="1"/>
</dbReference>
<sequence>MLRQSLNAGQSLAGIMCPSPPPTIDMAKGARSSKPDAAPAIASAPRAGAATLKDVADFACVSKATVSRFVNNPQIVSPAVRERIQVAIDHLGWVPHAAARALATQRTGTIGAVVPTLANEHFASAIQTLQDELENEGYTLLLACSEYELDREYRQVRKMLERGVDAVVMVGEGHHPDLYPLLEQRRIPCVSTFTYPPRHGTVCVGVDNYRAFYDCTHYLLDLGHRRIAMIAQNADTNDRAAARRMGVRDALAERGIAIHPAHEVEGYWSVKEGRQLLRRILEAPVARPTAIVCGNGSFAMGAMLEAMAIGIDVPGELSLIGFDDFELMAELPIPITTVRVPSAGIGKQAARLILAQLDGQAGVESVGWAAELMIRASCAPPRGGSN</sequence>
<name>A0A0B6S7N3_BURPL</name>
<keyword evidence="2" id="KW-0238">DNA-binding</keyword>
<dbReference type="InterPro" id="IPR010982">
    <property type="entry name" value="Lambda_DNA-bd_dom_sf"/>
</dbReference>
<evidence type="ECO:0000256" key="2">
    <source>
        <dbReference type="ARBA" id="ARBA00023125"/>
    </source>
</evidence>
<dbReference type="AlphaFoldDB" id="A0A0B6S7N3"/>
<dbReference type="InterPro" id="IPR046335">
    <property type="entry name" value="LacI/GalR-like_sensor"/>
</dbReference>
<dbReference type="SUPFAM" id="SSF53822">
    <property type="entry name" value="Periplasmic binding protein-like I"/>
    <property type="match status" value="1"/>
</dbReference>
<dbReference type="SMART" id="SM00354">
    <property type="entry name" value="HTH_LACI"/>
    <property type="match status" value="1"/>
</dbReference>
<feature type="domain" description="HTH lacI-type" evidence="4">
    <location>
        <begin position="50"/>
        <end position="104"/>
    </location>
</feature>
<reference evidence="6" key="1">
    <citation type="submission" date="2011-03" db="EMBL/GenBank/DDBJ databases">
        <authorList>
            <person name="Voget S."/>
            <person name="Streit W.R."/>
            <person name="Jaeger K.E."/>
            <person name="Daniel R."/>
        </authorList>
    </citation>
    <scope>NUCLEOTIDE SEQUENCE [LARGE SCALE GENOMIC DNA]</scope>
    <source>
        <strain evidence="6">PG1</strain>
    </source>
</reference>
<dbReference type="Gene3D" id="3.40.50.2300">
    <property type="match status" value="2"/>
</dbReference>
<organism evidence="5 6">
    <name type="scientific">Burkholderia plantarii</name>
    <dbReference type="NCBI Taxonomy" id="41899"/>
    <lineage>
        <taxon>Bacteria</taxon>
        <taxon>Pseudomonadati</taxon>
        <taxon>Pseudomonadota</taxon>
        <taxon>Betaproteobacteria</taxon>
        <taxon>Burkholderiales</taxon>
        <taxon>Burkholderiaceae</taxon>
        <taxon>Burkholderia</taxon>
    </lineage>
</organism>
<dbReference type="PANTHER" id="PTHR30146:SF138">
    <property type="entry name" value="TRANSCRIPTIONAL REGULATORY PROTEIN"/>
    <property type="match status" value="1"/>
</dbReference>
<reference evidence="5 6" key="2">
    <citation type="journal article" date="2016" name="Appl. Microbiol. Biotechnol.">
        <title>Mutations improving production and secretion of extracellular lipase by Burkholderia glumae PG1.</title>
        <authorList>
            <person name="Knapp A."/>
            <person name="Voget S."/>
            <person name="Gao R."/>
            <person name="Zaburannyi N."/>
            <person name="Krysciak D."/>
            <person name="Breuer M."/>
            <person name="Hauer B."/>
            <person name="Streit W.R."/>
            <person name="Muller R."/>
            <person name="Daniel R."/>
            <person name="Jaeger K.E."/>
        </authorList>
    </citation>
    <scope>NUCLEOTIDE SEQUENCE [LARGE SCALE GENOMIC DNA]</scope>
    <source>
        <strain evidence="5 6">PG1</strain>
    </source>
</reference>
<gene>
    <name evidence="5" type="ORF">BGL_2c01600</name>
</gene>
<evidence type="ECO:0000259" key="4">
    <source>
        <dbReference type="PROSITE" id="PS50932"/>
    </source>
</evidence>
<proteinExistence type="predicted"/>
<evidence type="ECO:0000313" key="5">
    <source>
        <dbReference type="EMBL" id="AJK48256.1"/>
    </source>
</evidence>
<protein>
    <submittedName>
        <fullName evidence="5">Transcriptional regulator LacI family</fullName>
    </submittedName>
</protein>
<dbReference type="EMBL" id="CP002581">
    <property type="protein sequence ID" value="AJK48256.1"/>
    <property type="molecule type" value="Genomic_DNA"/>
</dbReference>
<dbReference type="PROSITE" id="PS00356">
    <property type="entry name" value="HTH_LACI_1"/>
    <property type="match status" value="1"/>
</dbReference>
<dbReference type="PROSITE" id="PS50932">
    <property type="entry name" value="HTH_LACI_2"/>
    <property type="match status" value="1"/>
</dbReference>
<dbReference type="CDD" id="cd01392">
    <property type="entry name" value="HTH_LacI"/>
    <property type="match status" value="1"/>
</dbReference>